<gene>
    <name evidence="1" type="ORF">AVEN_269236_1</name>
    <name evidence="2" type="ORF">AVEN_271769_1</name>
</gene>
<reference evidence="2 3" key="1">
    <citation type="journal article" date="2019" name="Sci. Rep.">
        <title>Orb-weaving spider Araneus ventricosus genome elucidates the spidroin gene catalogue.</title>
        <authorList>
            <person name="Kono N."/>
            <person name="Nakamura H."/>
            <person name="Ohtoshi R."/>
            <person name="Moran D.A.P."/>
            <person name="Shinohara A."/>
            <person name="Yoshida Y."/>
            <person name="Fujiwara M."/>
            <person name="Mori M."/>
            <person name="Tomita M."/>
            <person name="Arakawa K."/>
        </authorList>
    </citation>
    <scope>NUCLEOTIDE SEQUENCE [LARGE SCALE GENOMIC DNA]</scope>
</reference>
<comment type="caution">
    <text evidence="2">The sequence shown here is derived from an EMBL/GenBank/DDBJ whole genome shotgun (WGS) entry which is preliminary data.</text>
</comment>
<sequence length="72" mass="6887">GAALAAESPALFGEPILASFEAPKLIAADLGAKSAFLGAPLAVGGLPLAGSGVYAEPLLGGAITGYDSRFGA</sequence>
<evidence type="ECO:0000313" key="3">
    <source>
        <dbReference type="Proteomes" id="UP000499080"/>
    </source>
</evidence>
<dbReference type="EMBL" id="BGPR01039264">
    <property type="protein sequence ID" value="GBO15191.1"/>
    <property type="molecule type" value="Genomic_DNA"/>
</dbReference>
<protein>
    <submittedName>
        <fullName evidence="2">Uncharacterized protein</fullName>
    </submittedName>
</protein>
<evidence type="ECO:0000313" key="1">
    <source>
        <dbReference type="EMBL" id="GBO15023.1"/>
    </source>
</evidence>
<feature type="non-terminal residue" evidence="2">
    <location>
        <position position="1"/>
    </location>
</feature>
<keyword evidence="3" id="KW-1185">Reference proteome</keyword>
<organism evidence="2 3">
    <name type="scientific">Araneus ventricosus</name>
    <name type="common">Orbweaver spider</name>
    <name type="synonym">Epeira ventricosa</name>
    <dbReference type="NCBI Taxonomy" id="182803"/>
    <lineage>
        <taxon>Eukaryota</taxon>
        <taxon>Metazoa</taxon>
        <taxon>Ecdysozoa</taxon>
        <taxon>Arthropoda</taxon>
        <taxon>Chelicerata</taxon>
        <taxon>Arachnida</taxon>
        <taxon>Araneae</taxon>
        <taxon>Araneomorphae</taxon>
        <taxon>Entelegynae</taxon>
        <taxon>Araneoidea</taxon>
        <taxon>Araneidae</taxon>
        <taxon>Araneus</taxon>
    </lineage>
</organism>
<proteinExistence type="predicted"/>
<accession>A0A4Y2USK6</accession>
<dbReference type="Proteomes" id="UP000499080">
    <property type="component" value="Unassembled WGS sequence"/>
</dbReference>
<evidence type="ECO:0000313" key="2">
    <source>
        <dbReference type="EMBL" id="GBO15191.1"/>
    </source>
</evidence>
<dbReference type="EMBL" id="BGPR01039097">
    <property type="protein sequence ID" value="GBO15023.1"/>
    <property type="molecule type" value="Genomic_DNA"/>
</dbReference>
<dbReference type="AlphaFoldDB" id="A0A4Y2USK6"/>
<name>A0A4Y2USK6_ARAVE</name>